<dbReference type="PANTHER" id="PTHR33835">
    <property type="entry name" value="YALI0C07656P"/>
    <property type="match status" value="1"/>
</dbReference>
<organism evidence="3 4">
    <name type="scientific">Paramarasmius palmivorus</name>
    <dbReference type="NCBI Taxonomy" id="297713"/>
    <lineage>
        <taxon>Eukaryota</taxon>
        <taxon>Fungi</taxon>
        <taxon>Dikarya</taxon>
        <taxon>Basidiomycota</taxon>
        <taxon>Agaricomycotina</taxon>
        <taxon>Agaricomycetes</taxon>
        <taxon>Agaricomycetidae</taxon>
        <taxon>Agaricales</taxon>
        <taxon>Marasmiineae</taxon>
        <taxon>Marasmiaceae</taxon>
        <taxon>Paramarasmius</taxon>
    </lineage>
</organism>
<reference evidence="3 4" key="1">
    <citation type="submission" date="2024-01" db="EMBL/GenBank/DDBJ databases">
        <title>A draft genome for a cacao thread blight-causing isolate of Paramarasmius palmivorus.</title>
        <authorList>
            <person name="Baruah I.K."/>
            <person name="Bukari Y."/>
            <person name="Amoako-Attah I."/>
            <person name="Meinhardt L.W."/>
            <person name="Bailey B.A."/>
            <person name="Cohen S.P."/>
        </authorList>
    </citation>
    <scope>NUCLEOTIDE SEQUENCE [LARGE SCALE GENOMIC DNA]</scope>
    <source>
        <strain evidence="3 4">GH-12</strain>
    </source>
</reference>
<dbReference type="InterPro" id="IPR025638">
    <property type="entry name" value="DUF4336"/>
</dbReference>
<accession>A0AAW0CFW7</accession>
<sequence>MSETVIREVVGNIWTFSRPFSRFGLFPVGGRSTAIKLSSGDLWVLASTPLDSETKTKLDQLGPVKYIIGADAVHNLYLAEFKKAYPDAKLIAPKATTERVSDKSLKFDGVWGSDPADTKYGFEDDVSSQLFRVWARILTCTKVKHCYFSGFKNKDVAFYHPSTKTMIQADLLFNLPPTEQYSKSKSSGKVPFFGNLTPYSWLHQKFAWSMGEDKEAMKRDVKTVADWDFERIIPCHGDSPNHPKCGSCDKGFKSDAEYSQHIEEAHTDCRCAKCRRVFDNPEELEDHYIVSSSHPICEICNQGFVDDNAFRKHATLSHPSQSLPSGPVVPSPIDLESSVRSMDLVESNHPNLSSSSCTKLTSSYVTGRSVFSPFEGLSRLGFDSLSMVDDLVDDTPARSSEISPESNSPCPPAIQRLGSPHGMRSSKSLLHPINTGPWKDCLPFPPSASSSCSPDTTSPLGLAALPIISPLASTPTDVTLINSATTPSSRTEYLTAVQSSPISMPAVLYTTDTEHQTHAQTQNNSVISDDSVHSSRSSTLSCSSPDLSSYTFFGNDMISMESPLQCSPLESAVPSSAIDHPYMSLRKAIHLRGAAALEQGPTEVLTKPALSLRCRYCNKTTCDDPAATMCGHLFCYG</sequence>
<protein>
    <recommendedName>
        <fullName evidence="2">C2H2-type domain-containing protein</fullName>
    </recommendedName>
</protein>
<dbReference type="InterPro" id="IPR013087">
    <property type="entry name" value="Znf_C2H2_type"/>
</dbReference>
<gene>
    <name evidence="3" type="ORF">VNI00_011489</name>
</gene>
<evidence type="ECO:0000259" key="2">
    <source>
        <dbReference type="PROSITE" id="PS50157"/>
    </source>
</evidence>
<dbReference type="PROSITE" id="PS00028">
    <property type="entry name" value="ZINC_FINGER_C2H2_1"/>
    <property type="match status" value="2"/>
</dbReference>
<keyword evidence="1" id="KW-0863">Zinc-finger</keyword>
<name>A0AAW0CFW7_9AGAR</name>
<dbReference type="Proteomes" id="UP001383192">
    <property type="component" value="Unassembled WGS sequence"/>
</dbReference>
<evidence type="ECO:0000313" key="4">
    <source>
        <dbReference type="Proteomes" id="UP001383192"/>
    </source>
</evidence>
<keyword evidence="1" id="KW-0479">Metal-binding</keyword>
<dbReference type="Pfam" id="PF14234">
    <property type="entry name" value="DUF4336"/>
    <property type="match status" value="1"/>
</dbReference>
<proteinExistence type="predicted"/>
<evidence type="ECO:0000313" key="3">
    <source>
        <dbReference type="EMBL" id="KAK7036556.1"/>
    </source>
</evidence>
<dbReference type="EMBL" id="JAYKXP010000050">
    <property type="protein sequence ID" value="KAK7036556.1"/>
    <property type="molecule type" value="Genomic_DNA"/>
</dbReference>
<dbReference type="AlphaFoldDB" id="A0AAW0CFW7"/>
<comment type="caution">
    <text evidence="3">The sequence shown here is derived from an EMBL/GenBank/DDBJ whole genome shotgun (WGS) entry which is preliminary data.</text>
</comment>
<feature type="domain" description="C2H2-type" evidence="2">
    <location>
        <begin position="243"/>
        <end position="271"/>
    </location>
</feature>
<dbReference type="SUPFAM" id="SSF56281">
    <property type="entry name" value="Metallo-hydrolase/oxidoreductase"/>
    <property type="match status" value="1"/>
</dbReference>
<dbReference type="InterPro" id="IPR036866">
    <property type="entry name" value="RibonucZ/Hydroxyglut_hydro"/>
</dbReference>
<dbReference type="GO" id="GO:0008270">
    <property type="term" value="F:zinc ion binding"/>
    <property type="evidence" value="ECO:0007669"/>
    <property type="project" value="UniProtKB-KW"/>
</dbReference>
<dbReference type="PROSITE" id="PS50157">
    <property type="entry name" value="ZINC_FINGER_C2H2_2"/>
    <property type="match status" value="1"/>
</dbReference>
<dbReference type="PANTHER" id="PTHR33835:SF1">
    <property type="entry name" value="METALLO-BETA-LACTAMASE DOMAIN-CONTAINING PROTEIN"/>
    <property type="match status" value="1"/>
</dbReference>
<keyword evidence="4" id="KW-1185">Reference proteome</keyword>
<dbReference type="SMART" id="SM00355">
    <property type="entry name" value="ZnF_C2H2"/>
    <property type="match status" value="3"/>
</dbReference>
<keyword evidence="1" id="KW-0862">Zinc</keyword>
<evidence type="ECO:0000256" key="1">
    <source>
        <dbReference type="PROSITE-ProRule" id="PRU00042"/>
    </source>
</evidence>